<keyword evidence="2" id="KW-0238">DNA-binding</keyword>
<dbReference type="SUPFAM" id="SSF57701">
    <property type="entry name" value="Zn2/Cys6 DNA-binding domain"/>
    <property type="match status" value="1"/>
</dbReference>
<comment type="caution">
    <text evidence="6">The sequence shown here is derived from an EMBL/GenBank/DDBJ whole genome shotgun (WGS) entry which is preliminary data.</text>
</comment>
<dbReference type="InterPro" id="IPR053157">
    <property type="entry name" value="Sterol_Uptake_Regulator"/>
</dbReference>
<dbReference type="PROSITE" id="PS50048">
    <property type="entry name" value="ZN2_CY6_FUNGAL_2"/>
    <property type="match status" value="1"/>
</dbReference>
<dbReference type="OrthoDB" id="3031538at2759"/>
<organism evidence="6 7">
    <name type="scientific">Polytolypa hystricis (strain UAMH7299)</name>
    <dbReference type="NCBI Taxonomy" id="1447883"/>
    <lineage>
        <taxon>Eukaryota</taxon>
        <taxon>Fungi</taxon>
        <taxon>Dikarya</taxon>
        <taxon>Ascomycota</taxon>
        <taxon>Pezizomycotina</taxon>
        <taxon>Eurotiomycetes</taxon>
        <taxon>Eurotiomycetidae</taxon>
        <taxon>Onygenales</taxon>
        <taxon>Onygenales incertae sedis</taxon>
        <taxon>Polytolypa</taxon>
    </lineage>
</organism>
<dbReference type="PROSITE" id="PS00463">
    <property type="entry name" value="ZN2_CY6_FUNGAL_1"/>
    <property type="match status" value="1"/>
</dbReference>
<dbReference type="GO" id="GO:0001228">
    <property type="term" value="F:DNA-binding transcription activator activity, RNA polymerase II-specific"/>
    <property type="evidence" value="ECO:0007669"/>
    <property type="project" value="TreeGrafter"/>
</dbReference>
<gene>
    <name evidence="6" type="ORF">AJ80_05794</name>
</gene>
<dbReference type="AlphaFoldDB" id="A0A2B7Y0E0"/>
<evidence type="ECO:0000259" key="5">
    <source>
        <dbReference type="PROSITE" id="PS50048"/>
    </source>
</evidence>
<evidence type="ECO:0000313" key="7">
    <source>
        <dbReference type="Proteomes" id="UP000224634"/>
    </source>
</evidence>
<dbReference type="EMBL" id="PDNA01000090">
    <property type="protein sequence ID" value="PGH14750.1"/>
    <property type="molecule type" value="Genomic_DNA"/>
</dbReference>
<evidence type="ECO:0000256" key="4">
    <source>
        <dbReference type="ARBA" id="ARBA00023242"/>
    </source>
</evidence>
<dbReference type="SMART" id="SM00066">
    <property type="entry name" value="GAL4"/>
    <property type="match status" value="1"/>
</dbReference>
<dbReference type="STRING" id="1447883.A0A2B7Y0E0"/>
<accession>A0A2B7Y0E0</accession>
<evidence type="ECO:0000256" key="2">
    <source>
        <dbReference type="ARBA" id="ARBA00023125"/>
    </source>
</evidence>
<dbReference type="Pfam" id="PF00172">
    <property type="entry name" value="Zn_clus"/>
    <property type="match status" value="1"/>
</dbReference>
<dbReference type="InterPro" id="IPR001138">
    <property type="entry name" value="Zn2Cys6_DnaBD"/>
</dbReference>
<feature type="domain" description="Zn(2)-C6 fungal-type" evidence="5">
    <location>
        <begin position="25"/>
        <end position="55"/>
    </location>
</feature>
<sequence length="419" mass="47402">MTSQLPIAEPMTSRKRKVHKKSRQGCGNCKLRRVKCDENKPQCKKCMDFGVSCSYDPKSSTLELSTSGELSIDFSVKPLPQMVQSITFGMINPLVGLPTRPWVGRIDYQLGEQDMALLHKFQMRTSCTVGTELSSCLYQTEIFKLACSHSFLMHIVLAMTLMHDRHISPSPDRKPSPAESYHCYQGTALFNSALSQPIQPSERDALWGAAALLGAIAFSWVEARTPDEAWPLKASSPADLDWLKLTDGKREVYKITNPARLDSVFHTLFKPTGDFLPCDPRGTDLKNIPDEFIKLYELDHPSSGTQTANNPYHAAVCTLANLFNLECNRSTILEFLSFVTHMCTDLKQLLEAKDPRALLLLAHWYAKLCNYQQWWIWRRAVLECQAICIYLERYRGQHDIAIRGLLRWPKIICSGLVAG</sequence>
<dbReference type="GO" id="GO:0008270">
    <property type="term" value="F:zinc ion binding"/>
    <property type="evidence" value="ECO:0007669"/>
    <property type="project" value="InterPro"/>
</dbReference>
<proteinExistence type="predicted"/>
<keyword evidence="4" id="KW-0539">Nucleus</keyword>
<reference evidence="6 7" key="1">
    <citation type="submission" date="2017-10" db="EMBL/GenBank/DDBJ databases">
        <title>Comparative genomics in systemic dimorphic fungi from Ajellomycetaceae.</title>
        <authorList>
            <person name="Munoz J.F."/>
            <person name="Mcewen J.G."/>
            <person name="Clay O.K."/>
            <person name="Cuomo C.A."/>
        </authorList>
    </citation>
    <scope>NUCLEOTIDE SEQUENCE [LARGE SCALE GENOMIC DNA]</scope>
    <source>
        <strain evidence="6 7">UAMH7299</strain>
    </source>
</reference>
<dbReference type="InterPro" id="IPR036864">
    <property type="entry name" value="Zn2-C6_fun-type_DNA-bd_sf"/>
</dbReference>
<protein>
    <recommendedName>
        <fullName evidence="5">Zn(2)-C6 fungal-type domain-containing protein</fullName>
    </recommendedName>
</protein>
<evidence type="ECO:0000256" key="1">
    <source>
        <dbReference type="ARBA" id="ARBA00023015"/>
    </source>
</evidence>
<dbReference type="PANTHER" id="PTHR47784:SF9">
    <property type="entry name" value="ZN(II)2CYS6 TRANSCRIPTION FACTOR (EUROFUNG)"/>
    <property type="match status" value="1"/>
</dbReference>
<dbReference type="Proteomes" id="UP000224634">
    <property type="component" value="Unassembled WGS sequence"/>
</dbReference>
<keyword evidence="1" id="KW-0805">Transcription regulation</keyword>
<name>A0A2B7Y0E0_POLH7</name>
<evidence type="ECO:0000313" key="6">
    <source>
        <dbReference type="EMBL" id="PGH14750.1"/>
    </source>
</evidence>
<dbReference type="PANTHER" id="PTHR47784">
    <property type="entry name" value="STEROL UPTAKE CONTROL PROTEIN 2"/>
    <property type="match status" value="1"/>
</dbReference>
<keyword evidence="3" id="KW-0804">Transcription</keyword>
<dbReference type="Gene3D" id="4.10.240.10">
    <property type="entry name" value="Zn(2)-C6 fungal-type DNA-binding domain"/>
    <property type="match status" value="1"/>
</dbReference>
<dbReference type="CDD" id="cd00067">
    <property type="entry name" value="GAL4"/>
    <property type="match status" value="1"/>
</dbReference>
<dbReference type="GO" id="GO:0003677">
    <property type="term" value="F:DNA binding"/>
    <property type="evidence" value="ECO:0007669"/>
    <property type="project" value="UniProtKB-KW"/>
</dbReference>
<keyword evidence="7" id="KW-1185">Reference proteome</keyword>
<evidence type="ECO:0000256" key="3">
    <source>
        <dbReference type="ARBA" id="ARBA00023163"/>
    </source>
</evidence>